<dbReference type="EMBL" id="CM042021">
    <property type="protein sequence ID" value="KAI3818628.1"/>
    <property type="molecule type" value="Genomic_DNA"/>
</dbReference>
<keyword evidence="2" id="KW-1185">Reference proteome</keyword>
<proteinExistence type="predicted"/>
<evidence type="ECO:0000313" key="2">
    <source>
        <dbReference type="Proteomes" id="UP001056120"/>
    </source>
</evidence>
<accession>A0ACB9JG39</accession>
<dbReference type="Proteomes" id="UP001056120">
    <property type="component" value="Linkage Group LG04"/>
</dbReference>
<evidence type="ECO:0000313" key="1">
    <source>
        <dbReference type="EMBL" id="KAI3818628.1"/>
    </source>
</evidence>
<organism evidence="1 2">
    <name type="scientific">Smallanthus sonchifolius</name>
    <dbReference type="NCBI Taxonomy" id="185202"/>
    <lineage>
        <taxon>Eukaryota</taxon>
        <taxon>Viridiplantae</taxon>
        <taxon>Streptophyta</taxon>
        <taxon>Embryophyta</taxon>
        <taxon>Tracheophyta</taxon>
        <taxon>Spermatophyta</taxon>
        <taxon>Magnoliopsida</taxon>
        <taxon>eudicotyledons</taxon>
        <taxon>Gunneridae</taxon>
        <taxon>Pentapetalae</taxon>
        <taxon>asterids</taxon>
        <taxon>campanulids</taxon>
        <taxon>Asterales</taxon>
        <taxon>Asteraceae</taxon>
        <taxon>Asteroideae</taxon>
        <taxon>Heliantheae alliance</taxon>
        <taxon>Millerieae</taxon>
        <taxon>Smallanthus</taxon>
    </lineage>
</organism>
<reference evidence="2" key="1">
    <citation type="journal article" date="2022" name="Mol. Ecol. Resour.">
        <title>The genomes of chicory, endive, great burdock and yacon provide insights into Asteraceae palaeo-polyploidization history and plant inulin production.</title>
        <authorList>
            <person name="Fan W."/>
            <person name="Wang S."/>
            <person name="Wang H."/>
            <person name="Wang A."/>
            <person name="Jiang F."/>
            <person name="Liu H."/>
            <person name="Zhao H."/>
            <person name="Xu D."/>
            <person name="Zhang Y."/>
        </authorList>
    </citation>
    <scope>NUCLEOTIDE SEQUENCE [LARGE SCALE GENOMIC DNA]</scope>
    <source>
        <strain evidence="2">cv. Yunnan</strain>
    </source>
</reference>
<comment type="caution">
    <text evidence="1">The sequence shown here is derived from an EMBL/GenBank/DDBJ whole genome shotgun (WGS) entry which is preliminary data.</text>
</comment>
<reference evidence="1 2" key="2">
    <citation type="journal article" date="2022" name="Mol. Ecol. Resour.">
        <title>The genomes of chicory, endive, great burdock and yacon provide insights into Asteraceae paleo-polyploidization history and plant inulin production.</title>
        <authorList>
            <person name="Fan W."/>
            <person name="Wang S."/>
            <person name="Wang H."/>
            <person name="Wang A."/>
            <person name="Jiang F."/>
            <person name="Liu H."/>
            <person name="Zhao H."/>
            <person name="Xu D."/>
            <person name="Zhang Y."/>
        </authorList>
    </citation>
    <scope>NUCLEOTIDE SEQUENCE [LARGE SCALE GENOMIC DNA]</scope>
    <source>
        <strain evidence="2">cv. Yunnan</strain>
        <tissue evidence="1">Leaves</tissue>
    </source>
</reference>
<gene>
    <name evidence="1" type="ORF">L1987_12443</name>
</gene>
<name>A0ACB9JG39_9ASTR</name>
<protein>
    <submittedName>
        <fullName evidence="1">Uncharacterized protein</fullName>
    </submittedName>
</protein>
<sequence length="138" mass="15769">MNSLMNDVIFVREEEFVRKIQIKCLPGADSATWCSDFSWIDMRKWANKLGLLTPSRRKRKHVSPNADDAGPSFVSADDTGSQTLAQSTYRTSLLQSAVCKCARNACRLFCYRIADLYIVHQNFEYAKWNSLEFGGKME</sequence>